<organism evidence="8 9">
    <name type="scientific">Amycolatopsis acididurans</name>
    <dbReference type="NCBI Taxonomy" id="2724524"/>
    <lineage>
        <taxon>Bacteria</taxon>
        <taxon>Bacillati</taxon>
        <taxon>Actinomycetota</taxon>
        <taxon>Actinomycetes</taxon>
        <taxon>Pseudonocardiales</taxon>
        <taxon>Pseudonocardiaceae</taxon>
        <taxon>Amycolatopsis</taxon>
    </lineage>
</organism>
<comment type="cofactor">
    <cofactor evidence="6">
        <name>FAD</name>
        <dbReference type="ChEBI" id="CHEBI:57692"/>
    </cofactor>
    <text evidence="6">Binds 1 FAD per subunit.</text>
</comment>
<dbReference type="RefSeq" id="WP_168520876.1">
    <property type="nucleotide sequence ID" value="NZ_JAAXLS010000041.1"/>
</dbReference>
<comment type="catalytic activity">
    <reaction evidence="6">
        <text>2 reduced [2Fe-2S]-[ferredoxin] + NADP(+) + H(+) = 2 oxidized [2Fe-2S]-[ferredoxin] + NADPH</text>
        <dbReference type="Rhea" id="RHEA:20125"/>
        <dbReference type="Rhea" id="RHEA-COMP:10000"/>
        <dbReference type="Rhea" id="RHEA-COMP:10001"/>
        <dbReference type="ChEBI" id="CHEBI:15378"/>
        <dbReference type="ChEBI" id="CHEBI:33737"/>
        <dbReference type="ChEBI" id="CHEBI:33738"/>
        <dbReference type="ChEBI" id="CHEBI:57783"/>
        <dbReference type="ChEBI" id="CHEBI:58349"/>
        <dbReference type="EC" id="1.18.1.2"/>
    </reaction>
</comment>
<feature type="binding site" evidence="6">
    <location>
        <position position="45"/>
    </location>
    <ligand>
        <name>FAD</name>
        <dbReference type="ChEBI" id="CHEBI:57692"/>
    </ligand>
</feature>
<dbReference type="HAMAP" id="MF_01685">
    <property type="entry name" value="FENR2"/>
    <property type="match status" value="1"/>
</dbReference>
<proteinExistence type="inferred from homology"/>
<keyword evidence="4 6" id="KW-0560">Oxidoreductase</keyword>
<dbReference type="EC" id="1.18.1.2" evidence="6"/>
<dbReference type="Pfam" id="PF07992">
    <property type="entry name" value="Pyr_redox_2"/>
    <property type="match status" value="1"/>
</dbReference>
<feature type="binding site" evidence="6">
    <location>
        <position position="37"/>
    </location>
    <ligand>
        <name>FAD</name>
        <dbReference type="ChEBI" id="CHEBI:57692"/>
    </ligand>
</feature>
<evidence type="ECO:0000256" key="3">
    <source>
        <dbReference type="ARBA" id="ARBA00022857"/>
    </source>
</evidence>
<reference evidence="8 9" key="1">
    <citation type="submission" date="2020-04" db="EMBL/GenBank/DDBJ databases">
        <title>Novel species.</title>
        <authorList>
            <person name="Teo W.F.A."/>
            <person name="Lipun K."/>
            <person name="Srisuk N."/>
            <person name="Duangmal K."/>
        </authorList>
    </citation>
    <scope>NUCLEOTIDE SEQUENCE [LARGE SCALE GENOMIC DNA]</scope>
    <source>
        <strain evidence="8 9">K13G38</strain>
    </source>
</reference>
<comment type="catalytic activity">
    <reaction evidence="5">
        <text>[thioredoxin]-dithiol + NADP(+) = [thioredoxin]-disulfide + NADPH + H(+)</text>
        <dbReference type="Rhea" id="RHEA:20345"/>
        <dbReference type="Rhea" id="RHEA-COMP:10698"/>
        <dbReference type="Rhea" id="RHEA-COMP:10700"/>
        <dbReference type="ChEBI" id="CHEBI:15378"/>
        <dbReference type="ChEBI" id="CHEBI:29950"/>
        <dbReference type="ChEBI" id="CHEBI:50058"/>
        <dbReference type="ChEBI" id="CHEBI:57783"/>
        <dbReference type="ChEBI" id="CHEBI:58349"/>
        <dbReference type="EC" id="1.8.1.9"/>
    </reaction>
</comment>
<dbReference type="Proteomes" id="UP000715441">
    <property type="component" value="Unassembled WGS sequence"/>
</dbReference>
<comment type="subunit">
    <text evidence="6">Homodimer.</text>
</comment>
<dbReference type="InterPro" id="IPR050097">
    <property type="entry name" value="Ferredoxin-NADP_redctase_2"/>
</dbReference>
<gene>
    <name evidence="8" type="ORF">HFP15_33180</name>
</gene>
<comment type="caution">
    <text evidence="6">Lacks conserved residue(s) required for the propagation of feature annotation.</text>
</comment>
<comment type="similarity">
    <text evidence="6">Belongs to the ferredoxin--NADP reductase type 2 family.</text>
</comment>
<sequence>MNSKRTTVDLLLIGAGPVGLYGAYYAGFRGLTVAVLDSLPQVGGQISALYPEKNIYDVAGFPAVRGQQLVDNLVAQAAPFEPVYVLGQEARSLRGEPGRMVVTTAEGSEIVAGAVIVTAGAGAASPRPLPCGEDFLERGLHYFVPRLSTFDHKDVVVVGGGDSAVDWALAAVDRARSVRLIHRRRQFRAHEHSVARLRASGCELVLDAQVAGISGTAAVDAVSVTVQGEAEPRKLPAQVVVAALGFIMRLGAIADWGFEIENRSIMVDSAMRTSVPGVFAAGDITAYDGKVKLIAVGFGEVALAVNNAAAALRPESGLAPGHSSDVTVLAAR</sequence>
<dbReference type="PANTHER" id="PTHR48105">
    <property type="entry name" value="THIOREDOXIN REDUCTASE 1-RELATED-RELATED"/>
    <property type="match status" value="1"/>
</dbReference>
<dbReference type="SUPFAM" id="SSF51905">
    <property type="entry name" value="FAD/NAD(P)-binding domain"/>
    <property type="match status" value="1"/>
</dbReference>
<evidence type="ECO:0000313" key="9">
    <source>
        <dbReference type="Proteomes" id="UP000715441"/>
    </source>
</evidence>
<evidence type="ECO:0000256" key="4">
    <source>
        <dbReference type="ARBA" id="ARBA00023002"/>
    </source>
</evidence>
<keyword evidence="3 6" id="KW-0521">NADP</keyword>
<accession>A0ABX1JDC0</accession>
<dbReference type="InterPro" id="IPR022890">
    <property type="entry name" value="Fd--NADP_Rdtase_type_2"/>
</dbReference>
<dbReference type="EMBL" id="JAAXLS010000041">
    <property type="protein sequence ID" value="NKQ57726.1"/>
    <property type="molecule type" value="Genomic_DNA"/>
</dbReference>
<feature type="binding site" evidence="6">
    <location>
        <position position="90"/>
    </location>
    <ligand>
        <name>FAD</name>
        <dbReference type="ChEBI" id="CHEBI:57692"/>
    </ligand>
</feature>
<dbReference type="InterPro" id="IPR023753">
    <property type="entry name" value="FAD/NAD-binding_dom"/>
</dbReference>
<dbReference type="PRINTS" id="PR00469">
    <property type="entry name" value="PNDRDTASEII"/>
</dbReference>
<evidence type="ECO:0000256" key="2">
    <source>
        <dbReference type="ARBA" id="ARBA00022827"/>
    </source>
</evidence>
<evidence type="ECO:0000256" key="5">
    <source>
        <dbReference type="ARBA" id="ARBA00048132"/>
    </source>
</evidence>
<dbReference type="Gene3D" id="3.50.50.60">
    <property type="entry name" value="FAD/NAD(P)-binding domain"/>
    <property type="match status" value="2"/>
</dbReference>
<feature type="domain" description="FAD/NAD(P)-binding" evidence="7">
    <location>
        <begin position="9"/>
        <end position="295"/>
    </location>
</feature>
<keyword evidence="2 6" id="KW-0274">FAD</keyword>
<keyword evidence="1 6" id="KW-0285">Flavoprotein</keyword>
<evidence type="ECO:0000259" key="7">
    <source>
        <dbReference type="Pfam" id="PF07992"/>
    </source>
</evidence>
<dbReference type="InterPro" id="IPR036188">
    <property type="entry name" value="FAD/NAD-bd_sf"/>
</dbReference>
<evidence type="ECO:0000256" key="1">
    <source>
        <dbReference type="ARBA" id="ARBA00022630"/>
    </source>
</evidence>
<name>A0ABX1JDC0_9PSEU</name>
<dbReference type="PRINTS" id="PR00368">
    <property type="entry name" value="FADPNR"/>
</dbReference>
<evidence type="ECO:0000313" key="8">
    <source>
        <dbReference type="EMBL" id="NKQ57726.1"/>
    </source>
</evidence>
<evidence type="ECO:0000256" key="6">
    <source>
        <dbReference type="HAMAP-Rule" id="MF_01685"/>
    </source>
</evidence>
<feature type="binding site" evidence="6">
    <location>
        <position position="324"/>
    </location>
    <ligand>
        <name>FAD</name>
        <dbReference type="ChEBI" id="CHEBI:57692"/>
    </ligand>
</feature>
<comment type="caution">
    <text evidence="8">The sequence shown here is derived from an EMBL/GenBank/DDBJ whole genome shotgun (WGS) entry which is preliminary data.</text>
</comment>
<keyword evidence="9" id="KW-1185">Reference proteome</keyword>
<feature type="binding site" evidence="6">
    <location>
        <position position="283"/>
    </location>
    <ligand>
        <name>FAD</name>
        <dbReference type="ChEBI" id="CHEBI:57692"/>
    </ligand>
</feature>
<feature type="binding site" evidence="6">
    <location>
        <position position="50"/>
    </location>
    <ligand>
        <name>FAD</name>
        <dbReference type="ChEBI" id="CHEBI:57692"/>
    </ligand>
</feature>
<protein>
    <recommendedName>
        <fullName evidence="6">Ferredoxin--NADP reductase</fullName>
        <shortName evidence="6">FNR</shortName>
        <shortName evidence="6">Fd-NADP(+) reductase</shortName>
        <ecNumber evidence="6">1.18.1.2</ecNumber>
    </recommendedName>
</protein>